<organism evidence="13 14">
    <name type="scientific">Ureibacillus thermophilus</name>
    <dbReference type="NCBI Taxonomy" id="367743"/>
    <lineage>
        <taxon>Bacteria</taxon>
        <taxon>Bacillati</taxon>
        <taxon>Bacillota</taxon>
        <taxon>Bacilli</taxon>
        <taxon>Bacillales</taxon>
        <taxon>Caryophanaceae</taxon>
        <taxon>Ureibacillus</taxon>
    </lineage>
</organism>
<sequence>MFTGLIEDKGMVTGIEKDEKSMKIVIRSPKIVSDANLGDSIAVNGVCLTVTHLTKDEMTVDVMPETVKATTIHQLKKGDYVNLERAMAAGGRFGGHIVSGHVDGIGTIRSKKPVANAVYYEIELPKELLEQCIPKGSITIDGTSLTIFGVSDTSITISLIPHTYSETILGMKGIGDKVNIETDMLGKYVLHHLKRMNAKEESKITFEFLAQNGF</sequence>
<evidence type="ECO:0000259" key="12">
    <source>
        <dbReference type="PROSITE" id="PS51177"/>
    </source>
</evidence>
<dbReference type="PIRSF" id="PIRSF000498">
    <property type="entry name" value="Riboflavin_syn_A"/>
    <property type="match status" value="1"/>
</dbReference>
<feature type="repeat" description="Lumazine-binding" evidence="11">
    <location>
        <begin position="1"/>
        <end position="96"/>
    </location>
</feature>
<reference evidence="13 14" key="1">
    <citation type="submission" date="2019-02" db="EMBL/GenBank/DDBJ databases">
        <title>Ureibacillus thermophilus.</title>
        <authorList>
            <person name="Sunny J.S."/>
            <person name="Natarajan A."/>
            <person name="Saleena L.M."/>
        </authorList>
    </citation>
    <scope>NUCLEOTIDE SEQUENCE [LARGE SCALE GENOMIC DNA]</scope>
    <source>
        <strain evidence="13 14">LM102</strain>
    </source>
</reference>
<dbReference type="Pfam" id="PF00677">
    <property type="entry name" value="Lum_binding"/>
    <property type="match status" value="2"/>
</dbReference>
<keyword evidence="8 13" id="KW-0808">Transferase</keyword>
<comment type="pathway">
    <text evidence="3">Cofactor biosynthesis; riboflavin biosynthesis; riboflavin from 2-hydroxy-3-oxobutyl phosphate and 5-amino-6-(D-ribitylamino)uracil: step 2/2.</text>
</comment>
<dbReference type="Proteomes" id="UP000291151">
    <property type="component" value="Chromosome"/>
</dbReference>
<keyword evidence="7" id="KW-0686">Riboflavin biosynthesis</keyword>
<feature type="domain" description="Lumazine-binding" evidence="12">
    <location>
        <begin position="97"/>
        <end position="193"/>
    </location>
</feature>
<name>A0A4V1A3E5_9BACL</name>
<dbReference type="NCBIfam" id="NF006767">
    <property type="entry name" value="PRK09289.1"/>
    <property type="match status" value="1"/>
</dbReference>
<dbReference type="FunFam" id="2.40.30.20:FF:000004">
    <property type="entry name" value="Riboflavin synthase, alpha subunit"/>
    <property type="match status" value="1"/>
</dbReference>
<dbReference type="AlphaFoldDB" id="A0A4V1A3E5"/>
<evidence type="ECO:0000256" key="9">
    <source>
        <dbReference type="ARBA" id="ARBA00022737"/>
    </source>
</evidence>
<protein>
    <recommendedName>
        <fullName evidence="6 10">Riboflavin synthase</fullName>
        <ecNumber evidence="5 10">2.5.1.9</ecNumber>
    </recommendedName>
</protein>
<dbReference type="PANTHER" id="PTHR21098">
    <property type="entry name" value="RIBOFLAVIN SYNTHASE ALPHA CHAIN"/>
    <property type="match status" value="1"/>
</dbReference>
<dbReference type="FunFam" id="2.40.30.20:FF:000003">
    <property type="entry name" value="Riboflavin synthase, alpha subunit"/>
    <property type="match status" value="1"/>
</dbReference>
<evidence type="ECO:0000256" key="1">
    <source>
        <dbReference type="ARBA" id="ARBA00000968"/>
    </source>
</evidence>
<comment type="subunit">
    <text evidence="4">Homotrimer.</text>
</comment>
<dbReference type="SUPFAM" id="SSF63380">
    <property type="entry name" value="Riboflavin synthase domain-like"/>
    <property type="match status" value="2"/>
</dbReference>
<evidence type="ECO:0000256" key="10">
    <source>
        <dbReference type="NCBIfam" id="TIGR00187"/>
    </source>
</evidence>
<evidence type="ECO:0000313" key="13">
    <source>
        <dbReference type="EMBL" id="QBK26970.1"/>
    </source>
</evidence>
<evidence type="ECO:0000256" key="5">
    <source>
        <dbReference type="ARBA" id="ARBA00012827"/>
    </source>
</evidence>
<dbReference type="KEGG" id="uth:DKZ56_14780"/>
<dbReference type="InterPro" id="IPR001783">
    <property type="entry name" value="Lumazine-bd"/>
</dbReference>
<proteinExistence type="predicted"/>
<dbReference type="RefSeq" id="WP_208650642.1">
    <property type="nucleotide sequence ID" value="NZ_CP036528.1"/>
</dbReference>
<evidence type="ECO:0000256" key="8">
    <source>
        <dbReference type="ARBA" id="ARBA00022679"/>
    </source>
</evidence>
<dbReference type="GO" id="GO:0004746">
    <property type="term" value="F:riboflavin synthase activity"/>
    <property type="evidence" value="ECO:0007669"/>
    <property type="project" value="UniProtKB-UniRule"/>
</dbReference>
<dbReference type="InterPro" id="IPR026017">
    <property type="entry name" value="Lumazine-bd_dom"/>
</dbReference>
<dbReference type="PROSITE" id="PS51177">
    <property type="entry name" value="LUMAZINE_BIND"/>
    <property type="match status" value="2"/>
</dbReference>
<evidence type="ECO:0000256" key="2">
    <source>
        <dbReference type="ARBA" id="ARBA00002803"/>
    </source>
</evidence>
<gene>
    <name evidence="13" type="primary">ribE</name>
    <name evidence="13" type="ORF">DKZ56_14780</name>
</gene>
<evidence type="ECO:0000256" key="6">
    <source>
        <dbReference type="ARBA" id="ARBA00013950"/>
    </source>
</evidence>
<comment type="catalytic activity">
    <reaction evidence="1">
        <text>2 6,7-dimethyl-8-(1-D-ribityl)lumazine + H(+) = 5-amino-6-(D-ribitylamino)uracil + riboflavin</text>
        <dbReference type="Rhea" id="RHEA:20772"/>
        <dbReference type="ChEBI" id="CHEBI:15378"/>
        <dbReference type="ChEBI" id="CHEBI:15934"/>
        <dbReference type="ChEBI" id="CHEBI:57986"/>
        <dbReference type="ChEBI" id="CHEBI:58201"/>
        <dbReference type="EC" id="2.5.1.9"/>
    </reaction>
</comment>
<dbReference type="Gene3D" id="2.40.30.20">
    <property type="match status" value="2"/>
</dbReference>
<dbReference type="NCBIfam" id="TIGR00187">
    <property type="entry name" value="ribE"/>
    <property type="match status" value="1"/>
</dbReference>
<accession>A0A4V1A3E5</accession>
<dbReference type="InterPro" id="IPR017938">
    <property type="entry name" value="Riboflavin_synthase-like_b-brl"/>
</dbReference>
<evidence type="ECO:0000313" key="14">
    <source>
        <dbReference type="Proteomes" id="UP000291151"/>
    </source>
</evidence>
<feature type="domain" description="Lumazine-binding" evidence="12">
    <location>
        <begin position="1"/>
        <end position="96"/>
    </location>
</feature>
<evidence type="ECO:0000256" key="7">
    <source>
        <dbReference type="ARBA" id="ARBA00022619"/>
    </source>
</evidence>
<comment type="function">
    <text evidence="2">Catalyzes the dismutation of two molecules of 6,7-dimethyl-8-ribityllumazine, resulting in the formation of riboflavin and 5-amino-6-(D-ribitylamino)uracil.</text>
</comment>
<evidence type="ECO:0000256" key="4">
    <source>
        <dbReference type="ARBA" id="ARBA00011233"/>
    </source>
</evidence>
<keyword evidence="14" id="KW-1185">Reference proteome</keyword>
<dbReference type="GO" id="GO:0009231">
    <property type="term" value="P:riboflavin biosynthetic process"/>
    <property type="evidence" value="ECO:0007669"/>
    <property type="project" value="UniProtKB-KW"/>
</dbReference>
<dbReference type="EMBL" id="CP036528">
    <property type="protein sequence ID" value="QBK26970.1"/>
    <property type="molecule type" value="Genomic_DNA"/>
</dbReference>
<dbReference type="NCBIfam" id="NF009566">
    <property type="entry name" value="PRK13020.1"/>
    <property type="match status" value="1"/>
</dbReference>
<evidence type="ECO:0000256" key="3">
    <source>
        <dbReference type="ARBA" id="ARBA00004887"/>
    </source>
</evidence>
<dbReference type="EC" id="2.5.1.9" evidence="5 10"/>
<feature type="repeat" description="Lumazine-binding" evidence="11">
    <location>
        <begin position="97"/>
        <end position="193"/>
    </location>
</feature>
<keyword evidence="9" id="KW-0677">Repeat</keyword>
<evidence type="ECO:0000256" key="11">
    <source>
        <dbReference type="PROSITE-ProRule" id="PRU00524"/>
    </source>
</evidence>
<dbReference type="CDD" id="cd00402">
    <property type="entry name" value="Riboflavin_synthase_like"/>
    <property type="match status" value="1"/>
</dbReference>
<dbReference type="PANTHER" id="PTHR21098:SF12">
    <property type="entry name" value="RIBOFLAVIN SYNTHASE"/>
    <property type="match status" value="1"/>
</dbReference>
<dbReference type="InterPro" id="IPR023366">
    <property type="entry name" value="ATP_synth_asu-like_sf"/>
</dbReference>